<name>A0A1H3IMK7_9BACI</name>
<dbReference type="PROSITE" id="PS01054">
    <property type="entry name" value="TRANSALDOLASE_1"/>
    <property type="match status" value="1"/>
</dbReference>
<protein>
    <submittedName>
        <fullName evidence="3">Fructose-6-phosphate aldolase 2</fullName>
    </submittedName>
</protein>
<comment type="caution">
    <text evidence="3">The sequence shown here is derived from an EMBL/GenBank/DDBJ whole genome shotgun (WGS) entry which is preliminary data.</text>
</comment>
<dbReference type="RefSeq" id="WP_093108113.1">
    <property type="nucleotide sequence ID" value="NZ_FNOS01000008.1"/>
</dbReference>
<dbReference type="Pfam" id="PF00923">
    <property type="entry name" value="TAL_FSA"/>
    <property type="match status" value="1"/>
</dbReference>
<evidence type="ECO:0000256" key="2">
    <source>
        <dbReference type="ARBA" id="ARBA00023270"/>
    </source>
</evidence>
<dbReference type="Proteomes" id="UP000198647">
    <property type="component" value="Unassembled WGS sequence"/>
</dbReference>
<reference evidence="3 4" key="1">
    <citation type="submission" date="2016-10" db="EMBL/GenBank/DDBJ databases">
        <authorList>
            <person name="Varghese N."/>
            <person name="Submissions S."/>
        </authorList>
    </citation>
    <scope>NUCLEOTIDE SEQUENCE [LARGE SCALE GENOMIC DNA]</scope>
    <source>
        <strain evidence="3 4">DSM 20748</strain>
    </source>
</reference>
<dbReference type="Gene3D" id="3.20.20.70">
    <property type="entry name" value="Aldolase class I"/>
    <property type="match status" value="1"/>
</dbReference>
<sequence length="217" mass="23990">MKILIDSANIEDIRNLQSTYPIQGVTTNPSILAKEVGAPETLLQSIYSALDKNDEFHIQVTRHDADAIVQESYQLIEKFGEKTFIKIPVSIEGYKAMRILNNQGLRTTATAVFTTKQAVFAALAGADYIAPYVNRIDNYNGDGTEMIRSTKEILQREGLSTEVLAASFKNTKQVEDAILAGASVVTIPPELMHAFVHHEGTDDAIEGFMRNQQKSDN</sequence>
<proteinExistence type="predicted"/>
<gene>
    <name evidence="3" type="ORF">SAMN04488081_2563</name>
</gene>
<evidence type="ECO:0000313" key="3">
    <source>
        <dbReference type="EMBL" id="SDY28940.1"/>
    </source>
</evidence>
<keyword evidence="2" id="KW-0704">Schiff base</keyword>
<dbReference type="InterPro" id="IPR018225">
    <property type="entry name" value="Transaldolase_AS"/>
</dbReference>
<evidence type="ECO:0000313" key="4">
    <source>
        <dbReference type="Proteomes" id="UP000198647"/>
    </source>
</evidence>
<dbReference type="PANTHER" id="PTHR10683:SF36">
    <property type="entry name" value="TRANSALDOLASE"/>
    <property type="match status" value="1"/>
</dbReference>
<evidence type="ECO:0000256" key="1">
    <source>
        <dbReference type="ARBA" id="ARBA00004496"/>
    </source>
</evidence>
<dbReference type="EMBL" id="FNOS01000008">
    <property type="protein sequence ID" value="SDY28940.1"/>
    <property type="molecule type" value="Genomic_DNA"/>
</dbReference>
<accession>A0A1H3IMK7</accession>
<organism evidence="3 4">
    <name type="scientific">Salimicrobium album</name>
    <dbReference type="NCBI Taxonomy" id="50717"/>
    <lineage>
        <taxon>Bacteria</taxon>
        <taxon>Bacillati</taxon>
        <taxon>Bacillota</taxon>
        <taxon>Bacilli</taxon>
        <taxon>Bacillales</taxon>
        <taxon>Bacillaceae</taxon>
        <taxon>Salimicrobium</taxon>
    </lineage>
</organism>
<comment type="subcellular location">
    <subcellularLocation>
        <location evidence="1">Cytoplasm</location>
    </subcellularLocation>
</comment>
<dbReference type="InterPro" id="IPR001585">
    <property type="entry name" value="TAL/FSA"/>
</dbReference>
<dbReference type="CDD" id="cd00956">
    <property type="entry name" value="Transaldolase_FSA"/>
    <property type="match status" value="1"/>
</dbReference>
<dbReference type="InterPro" id="IPR013785">
    <property type="entry name" value="Aldolase_TIM"/>
</dbReference>
<dbReference type="InterPro" id="IPR033919">
    <property type="entry name" value="TSA/FSA_arc/bac"/>
</dbReference>
<dbReference type="SUPFAM" id="SSF51569">
    <property type="entry name" value="Aldolase"/>
    <property type="match status" value="1"/>
</dbReference>
<keyword evidence="4" id="KW-1185">Reference proteome</keyword>
<dbReference type="PANTHER" id="PTHR10683">
    <property type="entry name" value="TRANSALDOLASE"/>
    <property type="match status" value="1"/>
</dbReference>